<name>A0ABP0WVD0_9BRYO</name>
<dbReference type="PANTHER" id="PTHR47987">
    <property type="entry name" value="OS08G0249100 PROTEIN"/>
    <property type="match status" value="1"/>
</dbReference>
<evidence type="ECO:0000313" key="7">
    <source>
        <dbReference type="EMBL" id="CAK9269395.1"/>
    </source>
</evidence>
<protein>
    <recommendedName>
        <fullName evidence="6">Protein kinase domain-containing protein</fullName>
    </recommendedName>
</protein>
<evidence type="ECO:0000256" key="3">
    <source>
        <dbReference type="ARBA" id="ARBA00022777"/>
    </source>
</evidence>
<keyword evidence="2 5" id="KW-0547">Nucleotide-binding</keyword>
<dbReference type="Gene3D" id="3.30.200.20">
    <property type="entry name" value="Phosphorylase Kinase, domain 1"/>
    <property type="match status" value="1"/>
</dbReference>
<dbReference type="SMART" id="SM00220">
    <property type="entry name" value="S_TKc"/>
    <property type="match status" value="1"/>
</dbReference>
<proteinExistence type="predicted"/>
<evidence type="ECO:0000256" key="1">
    <source>
        <dbReference type="ARBA" id="ARBA00022679"/>
    </source>
</evidence>
<dbReference type="PANTHER" id="PTHR47987:SF11">
    <property type="entry name" value="RECEPTOR-LIKE CYTOSOLIC SERINE_THREONINE-PROTEIN KINASE RBK1 ISOFORM X1"/>
    <property type="match status" value="1"/>
</dbReference>
<dbReference type="InterPro" id="IPR046958">
    <property type="entry name" value="RBK1/2/STUNTED"/>
</dbReference>
<keyword evidence="1" id="KW-0808">Transferase</keyword>
<dbReference type="InterPro" id="IPR008271">
    <property type="entry name" value="Ser/Thr_kinase_AS"/>
</dbReference>
<organism evidence="7 8">
    <name type="scientific">Sphagnum jensenii</name>
    <dbReference type="NCBI Taxonomy" id="128206"/>
    <lineage>
        <taxon>Eukaryota</taxon>
        <taxon>Viridiplantae</taxon>
        <taxon>Streptophyta</taxon>
        <taxon>Embryophyta</taxon>
        <taxon>Bryophyta</taxon>
        <taxon>Sphagnophytina</taxon>
        <taxon>Sphagnopsida</taxon>
        <taxon>Sphagnales</taxon>
        <taxon>Sphagnaceae</taxon>
        <taxon>Sphagnum</taxon>
    </lineage>
</organism>
<accession>A0ABP0WVD0</accession>
<feature type="binding site" evidence="5">
    <location>
        <position position="440"/>
    </location>
    <ligand>
        <name>ATP</name>
        <dbReference type="ChEBI" id="CHEBI:30616"/>
    </ligand>
</feature>
<dbReference type="Gene3D" id="3.40.50.620">
    <property type="entry name" value="HUPs"/>
    <property type="match status" value="1"/>
</dbReference>
<dbReference type="Pfam" id="PF00069">
    <property type="entry name" value="Pkinase"/>
    <property type="match status" value="1"/>
</dbReference>
<sequence>MSKKEECGRKLVVGMRLTASSREMLTWTIAKIARPGDHILALHVSTSPISGLSIEEQEAKLDQLASSLRGVLSLYQGLCNLKHIKLQLEIVNGAKVKHVLVEVARSHQASKLILGTKRHFPIGHTTSLGRYCLKRLPCTCMVVIVEHGKIILDRKGRLQAQVAGDHLPNQPIYWIELFFMRLLTYGGEFMEERTSLGCSGGAFTTLRRGGGGGGSFVDEYVKKISNFRNTKPTTTTRTHVIADRADMYLIDDLNENPLTYPSASSCMIEITPQESFSCSVLSDENVQSGAMITLGWPLMHHSLGFQVKQQVEYLEDGKIPVVNWALQLPQEERLSLKSNNSKLFLAEELVDSESRIRFSINMHATTSSSTSGSRRFDVDRSSLLQQKVETLSVDQLYVKFSFEELEVATARFSPTNVVGRGGGSEVYRGELQDGRLVAIKCLTQSGPQAEEELLTDIEINTCLSHSNIVSLIGYCIDPAHLILVYDFLPQGTLDDHLHGGEKLLGWEVRYKVAIGVCKALKYLHDEIPRPVIHMDVKASNILLSRDFQPQLSDFGLAKWAPKSSLYIRCNDVVGTFGYLAPEYFMYGRVNDKTDVYSFGVVLLELITGRTPIDTTRPKGQENLVIWARSLLEERNLEKLVDPRLGNEYNVSQMQTMISVSALCVTQSAQRRPHINQVLKMLLGEEHDGGGVSIEFDEEDGSNCEGTPNYMHSNSSKVDLQTHLALAMLGVDDDNDDAASESSVEYSSTDLCSKYLEDYLAGRFSCSVSFNNPPLTNTTNN</sequence>
<keyword evidence="8" id="KW-1185">Reference proteome</keyword>
<dbReference type="PROSITE" id="PS50011">
    <property type="entry name" value="PROTEIN_KINASE_DOM"/>
    <property type="match status" value="1"/>
</dbReference>
<dbReference type="PROSITE" id="PS00108">
    <property type="entry name" value="PROTEIN_KINASE_ST"/>
    <property type="match status" value="1"/>
</dbReference>
<dbReference type="SUPFAM" id="SSF56112">
    <property type="entry name" value="Protein kinase-like (PK-like)"/>
    <property type="match status" value="1"/>
</dbReference>
<evidence type="ECO:0000256" key="5">
    <source>
        <dbReference type="PROSITE-ProRule" id="PRU10141"/>
    </source>
</evidence>
<evidence type="ECO:0000313" key="8">
    <source>
        <dbReference type="Proteomes" id="UP001497444"/>
    </source>
</evidence>
<dbReference type="SUPFAM" id="SSF52402">
    <property type="entry name" value="Adenine nucleotide alpha hydrolases-like"/>
    <property type="match status" value="1"/>
</dbReference>
<evidence type="ECO:0000256" key="4">
    <source>
        <dbReference type="ARBA" id="ARBA00022840"/>
    </source>
</evidence>
<dbReference type="PROSITE" id="PS00107">
    <property type="entry name" value="PROTEIN_KINASE_ATP"/>
    <property type="match status" value="1"/>
</dbReference>
<dbReference type="InterPro" id="IPR011009">
    <property type="entry name" value="Kinase-like_dom_sf"/>
</dbReference>
<keyword evidence="4 5" id="KW-0067">ATP-binding</keyword>
<dbReference type="InterPro" id="IPR017441">
    <property type="entry name" value="Protein_kinase_ATP_BS"/>
</dbReference>
<reference evidence="7 8" key="1">
    <citation type="submission" date="2024-02" db="EMBL/GenBank/DDBJ databases">
        <authorList>
            <consortium name="ELIXIR-Norway"/>
            <consortium name="Elixir Norway"/>
        </authorList>
    </citation>
    <scope>NUCLEOTIDE SEQUENCE [LARGE SCALE GENOMIC DNA]</scope>
</reference>
<gene>
    <name evidence="7" type="ORF">CSSPJE1EN1_LOCUS14873</name>
</gene>
<dbReference type="InterPro" id="IPR014729">
    <property type="entry name" value="Rossmann-like_a/b/a_fold"/>
</dbReference>
<feature type="domain" description="Protein kinase" evidence="6">
    <location>
        <begin position="412"/>
        <end position="689"/>
    </location>
</feature>
<keyword evidence="3" id="KW-0418">Kinase</keyword>
<dbReference type="CDD" id="cd14066">
    <property type="entry name" value="STKc_IRAK"/>
    <property type="match status" value="1"/>
</dbReference>
<dbReference type="Proteomes" id="UP001497444">
    <property type="component" value="Chromosome 2"/>
</dbReference>
<evidence type="ECO:0000256" key="2">
    <source>
        <dbReference type="ARBA" id="ARBA00022741"/>
    </source>
</evidence>
<dbReference type="Pfam" id="PF00582">
    <property type="entry name" value="Usp"/>
    <property type="match status" value="1"/>
</dbReference>
<evidence type="ECO:0000259" key="6">
    <source>
        <dbReference type="PROSITE" id="PS50011"/>
    </source>
</evidence>
<dbReference type="InterPro" id="IPR006016">
    <property type="entry name" value="UspA"/>
</dbReference>
<dbReference type="Gene3D" id="1.10.510.10">
    <property type="entry name" value="Transferase(Phosphotransferase) domain 1"/>
    <property type="match status" value="1"/>
</dbReference>
<dbReference type="InterPro" id="IPR000719">
    <property type="entry name" value="Prot_kinase_dom"/>
</dbReference>
<dbReference type="EMBL" id="OZ020097">
    <property type="protein sequence ID" value="CAK9269395.1"/>
    <property type="molecule type" value="Genomic_DNA"/>
</dbReference>